<accession>A0ACD5ZJF9</accession>
<evidence type="ECO:0000313" key="1">
    <source>
        <dbReference type="EnsemblPlants" id="AVESA.00010b.r2.6DG1158350.3.CDS"/>
    </source>
</evidence>
<dbReference type="Proteomes" id="UP001732700">
    <property type="component" value="Chromosome 6D"/>
</dbReference>
<keyword evidence="2" id="KW-1185">Reference proteome</keyword>
<evidence type="ECO:0000313" key="2">
    <source>
        <dbReference type="Proteomes" id="UP001732700"/>
    </source>
</evidence>
<proteinExistence type="predicted"/>
<reference evidence="1" key="1">
    <citation type="submission" date="2021-05" db="EMBL/GenBank/DDBJ databases">
        <authorList>
            <person name="Scholz U."/>
            <person name="Mascher M."/>
            <person name="Fiebig A."/>
        </authorList>
    </citation>
    <scope>NUCLEOTIDE SEQUENCE [LARGE SCALE GENOMIC DNA]</scope>
</reference>
<organism evidence="1 2">
    <name type="scientific">Avena sativa</name>
    <name type="common">Oat</name>
    <dbReference type="NCBI Taxonomy" id="4498"/>
    <lineage>
        <taxon>Eukaryota</taxon>
        <taxon>Viridiplantae</taxon>
        <taxon>Streptophyta</taxon>
        <taxon>Embryophyta</taxon>
        <taxon>Tracheophyta</taxon>
        <taxon>Spermatophyta</taxon>
        <taxon>Magnoliopsida</taxon>
        <taxon>Liliopsida</taxon>
        <taxon>Poales</taxon>
        <taxon>Poaceae</taxon>
        <taxon>BOP clade</taxon>
        <taxon>Pooideae</taxon>
        <taxon>Poodae</taxon>
        <taxon>Poeae</taxon>
        <taxon>Poeae Chloroplast Group 1 (Aveneae type)</taxon>
        <taxon>Aveninae</taxon>
        <taxon>Avena</taxon>
    </lineage>
</organism>
<protein>
    <submittedName>
        <fullName evidence="1">Uncharacterized protein</fullName>
    </submittedName>
</protein>
<name>A0ACD5ZJF9_AVESA</name>
<reference evidence="1" key="2">
    <citation type="submission" date="2025-09" db="UniProtKB">
        <authorList>
            <consortium name="EnsemblPlants"/>
        </authorList>
    </citation>
    <scope>IDENTIFICATION</scope>
</reference>
<sequence>MEPPRSRCYSGDIHPLPCQLPCRQVPGNMEVCTNKLQNLNIISDVPGKMDDGTKVETEPDAISERDYLDDDEDLEPEVTLGLLRKPQEPQDWHFLLPQHFPSKAGGAPAWLDPVNLPSGQSRCCDFCGDPLRFVLQVYVPDGWKETTYHRAFFVFMCSSMSCLQLDQREQGKDRTANPRRSVKVFRCQLPRLNAFYAAEEPKGCMGSQCSGAFRARLCDWCGTWKGEILCSHCREASYCSRKHQELHWRTSHENDCCQIPGSPDAFILPDAAKVFPGHTWPEYVMDHEPEPSCLTSSVKDNSKLMVVEGEVEPDAMMQLFMDQFEADDDNTCWASFIDRVSRQPQVLRYCAGKNAKPLWAVSTGSLTDTPSCIYCNGPLGYEFQVGHVSISMVYSSLLFSVQENDLLICMSYDPFLLCDSLYITQKHIITTFVLT</sequence>
<dbReference type="EnsemblPlants" id="AVESA.00010b.r2.6DG1158350.3">
    <property type="protein sequence ID" value="AVESA.00010b.r2.6DG1158350.3.CDS"/>
    <property type="gene ID" value="AVESA.00010b.r2.6DG1158350"/>
</dbReference>